<protein>
    <submittedName>
        <fullName evidence="2">Uncharacterized protein</fullName>
    </submittedName>
</protein>
<reference evidence="2" key="1">
    <citation type="submission" date="2022-11" db="UniProtKB">
        <authorList>
            <consortium name="WormBaseParasite"/>
        </authorList>
    </citation>
    <scope>IDENTIFICATION</scope>
</reference>
<dbReference type="Proteomes" id="UP000887565">
    <property type="component" value="Unplaced"/>
</dbReference>
<proteinExistence type="predicted"/>
<sequence length="184" mass="22053">MLRLMCLDRFKMDCILPFSKALINVPIMRHQRLTQAQFSKHIDNRFHRRLIRYRYRSLNKEKMRRMTFSSNRRYIKIAPSHITHEIVHFAGHNDRKSAVFGLSQKFFDIAYGHSLLNDNFQVGITGQRIFDRIHVEQSEFFVQNGKLDLENIILIERNLASKLSLEKHEIDKMKIENCQTEKKY</sequence>
<dbReference type="WBParaSite" id="nRc.2.0.1.t21237-RA">
    <property type="protein sequence ID" value="nRc.2.0.1.t21237-RA"/>
    <property type="gene ID" value="nRc.2.0.1.g21237"/>
</dbReference>
<name>A0A915J442_ROMCU</name>
<evidence type="ECO:0000313" key="1">
    <source>
        <dbReference type="Proteomes" id="UP000887565"/>
    </source>
</evidence>
<dbReference type="AlphaFoldDB" id="A0A915J442"/>
<evidence type="ECO:0000313" key="2">
    <source>
        <dbReference type="WBParaSite" id="nRc.2.0.1.t21237-RA"/>
    </source>
</evidence>
<organism evidence="1 2">
    <name type="scientific">Romanomermis culicivorax</name>
    <name type="common">Nematode worm</name>
    <dbReference type="NCBI Taxonomy" id="13658"/>
    <lineage>
        <taxon>Eukaryota</taxon>
        <taxon>Metazoa</taxon>
        <taxon>Ecdysozoa</taxon>
        <taxon>Nematoda</taxon>
        <taxon>Enoplea</taxon>
        <taxon>Dorylaimia</taxon>
        <taxon>Mermithida</taxon>
        <taxon>Mermithoidea</taxon>
        <taxon>Mermithidae</taxon>
        <taxon>Romanomermis</taxon>
    </lineage>
</organism>
<keyword evidence="1" id="KW-1185">Reference proteome</keyword>
<accession>A0A915J442</accession>